<feature type="domain" description="DUF4595" evidence="2">
    <location>
        <begin position="53"/>
        <end position="237"/>
    </location>
</feature>
<dbReference type="OrthoDB" id="1044421at2"/>
<evidence type="ECO:0000313" key="3">
    <source>
        <dbReference type="EMBL" id="SHF23754.1"/>
    </source>
</evidence>
<protein>
    <recommendedName>
        <fullName evidence="2">DUF4595 domain-containing protein</fullName>
    </recommendedName>
</protein>
<organism evidence="3 4">
    <name type="scientific">Bacteroides faecichinchillae</name>
    <dbReference type="NCBI Taxonomy" id="871325"/>
    <lineage>
        <taxon>Bacteria</taxon>
        <taxon>Pseudomonadati</taxon>
        <taxon>Bacteroidota</taxon>
        <taxon>Bacteroidia</taxon>
        <taxon>Bacteroidales</taxon>
        <taxon>Bacteroidaceae</taxon>
        <taxon>Bacteroides</taxon>
    </lineage>
</organism>
<feature type="signal peptide" evidence="1">
    <location>
        <begin position="1"/>
        <end position="19"/>
    </location>
</feature>
<sequence length="267" mass="30539">MKKVIILLCVLLGVVSCSDDNDENSTNNQRIITLNEVMTSDSYPVTKTEKFLYDQGRLMQHTVRQTVLESEINYEVNLIYSDKKVTVATEMTTLTYTLNAEGYASQCIYNESDIQQREYKFAYSADGYLTEVIENINGKLYSTITLTYNADNLESVTSHINDISNKILYKPGEQSSQYYIPCLSLLETYPFTLHTEALYAGLLGKAPHHFTDRTTPEGNDSEYTTYTYQVNKEGNLTQIHSQTTYPDRDSYNYYPNLRTVSVSYSLN</sequence>
<dbReference type="EMBL" id="FQVD01000014">
    <property type="protein sequence ID" value="SHF23754.1"/>
    <property type="molecule type" value="Genomic_DNA"/>
</dbReference>
<dbReference type="Gene3D" id="2.40.160.190">
    <property type="match status" value="1"/>
</dbReference>
<dbReference type="Proteomes" id="UP000184436">
    <property type="component" value="Unassembled WGS sequence"/>
</dbReference>
<dbReference type="CDD" id="cd12871">
    <property type="entry name" value="Bacuni_01323_like"/>
    <property type="match status" value="1"/>
</dbReference>
<dbReference type="InterPro" id="IPR027931">
    <property type="entry name" value="DUF4595"/>
</dbReference>
<evidence type="ECO:0000313" key="4">
    <source>
        <dbReference type="Proteomes" id="UP000184436"/>
    </source>
</evidence>
<evidence type="ECO:0000256" key="1">
    <source>
        <dbReference type="SAM" id="SignalP"/>
    </source>
</evidence>
<dbReference type="RefSeq" id="WP_073349753.1">
    <property type="nucleotide sequence ID" value="NZ_FQVD01000014.1"/>
</dbReference>
<feature type="chain" id="PRO_5030031233" description="DUF4595 domain-containing protein" evidence="1">
    <location>
        <begin position="20"/>
        <end position="267"/>
    </location>
</feature>
<keyword evidence="1" id="KW-0732">Signal</keyword>
<proteinExistence type="predicted"/>
<name>A0A1M5A0K6_9BACE</name>
<dbReference type="STRING" id="871325.SAMN05444349_1147"/>
<accession>A0A1M5A0K6</accession>
<keyword evidence="4" id="KW-1185">Reference proteome</keyword>
<dbReference type="PROSITE" id="PS51257">
    <property type="entry name" value="PROKAR_LIPOPROTEIN"/>
    <property type="match status" value="1"/>
</dbReference>
<dbReference type="AlphaFoldDB" id="A0A1M5A0K6"/>
<reference evidence="3 4" key="1">
    <citation type="submission" date="2016-11" db="EMBL/GenBank/DDBJ databases">
        <authorList>
            <person name="Jaros S."/>
            <person name="Januszkiewicz K."/>
            <person name="Wedrychowicz H."/>
        </authorList>
    </citation>
    <scope>NUCLEOTIDE SEQUENCE [LARGE SCALE GENOMIC DNA]</scope>
    <source>
        <strain evidence="3 4">DSM 26883</strain>
    </source>
</reference>
<gene>
    <name evidence="3" type="ORF">SAMN05444349_1147</name>
</gene>
<evidence type="ECO:0000259" key="2">
    <source>
        <dbReference type="Pfam" id="PF15283"/>
    </source>
</evidence>
<dbReference type="Pfam" id="PF15283">
    <property type="entry name" value="DUF4595"/>
    <property type="match status" value="1"/>
</dbReference>